<gene>
    <name evidence="5" type="ORF">F8C67_05235</name>
</gene>
<dbReference type="Gene3D" id="3.30.428.10">
    <property type="entry name" value="HIT-like"/>
    <property type="match status" value="1"/>
</dbReference>
<accession>A0A6N6RJW2</accession>
<dbReference type="PANTHER" id="PTHR46648:SF1">
    <property type="entry name" value="ADENOSINE 5'-MONOPHOSPHORAMIDASE HNT1"/>
    <property type="match status" value="1"/>
</dbReference>
<dbReference type="InterPro" id="IPR011146">
    <property type="entry name" value="HIT-like"/>
</dbReference>
<dbReference type="SUPFAM" id="SSF54197">
    <property type="entry name" value="HIT-like"/>
    <property type="match status" value="1"/>
</dbReference>
<dbReference type="Proteomes" id="UP000468650">
    <property type="component" value="Unassembled WGS sequence"/>
</dbReference>
<evidence type="ECO:0000313" key="5">
    <source>
        <dbReference type="EMBL" id="KAB2814087.1"/>
    </source>
</evidence>
<name>A0A6N6RJW2_9FLAO</name>
<organism evidence="5 6">
    <name type="scientific">Phaeocystidibacter luteus</name>
    <dbReference type="NCBI Taxonomy" id="911197"/>
    <lineage>
        <taxon>Bacteria</taxon>
        <taxon>Pseudomonadati</taxon>
        <taxon>Bacteroidota</taxon>
        <taxon>Flavobacteriia</taxon>
        <taxon>Flavobacteriales</taxon>
        <taxon>Phaeocystidibacteraceae</taxon>
        <taxon>Phaeocystidibacter</taxon>
    </lineage>
</organism>
<dbReference type="EMBL" id="WBVO01000002">
    <property type="protein sequence ID" value="KAB2814087.1"/>
    <property type="molecule type" value="Genomic_DNA"/>
</dbReference>
<sequence length="130" mass="14497">MASIFTKIINGEIPCHKVAETDFAISFLDIRPLKRGHTLVVPKEEVDKLFDLPKADYDGVMDLAYRVGAAMEKAIDCKRIGVAVLGLEVPHAHVHLIPIDSEKDLNFGNPRLEFTDEEWESIANEIKAAL</sequence>
<reference evidence="5 6" key="1">
    <citation type="submission" date="2019-09" db="EMBL/GenBank/DDBJ databases">
        <title>Genomes of family Cryomorphaceae.</title>
        <authorList>
            <person name="Bowman J.P."/>
        </authorList>
    </citation>
    <scope>NUCLEOTIDE SEQUENCE [LARGE SCALE GENOMIC DNA]</scope>
    <source>
        <strain evidence="5 6">LMG 25704</strain>
    </source>
</reference>
<evidence type="ECO:0000256" key="2">
    <source>
        <dbReference type="PIRSR" id="PIRSR601310-3"/>
    </source>
</evidence>
<proteinExistence type="predicted"/>
<evidence type="ECO:0000259" key="4">
    <source>
        <dbReference type="PROSITE" id="PS51084"/>
    </source>
</evidence>
<dbReference type="OrthoDB" id="9784774at2"/>
<dbReference type="InterPro" id="IPR001310">
    <property type="entry name" value="Histidine_triad_HIT"/>
</dbReference>
<evidence type="ECO:0000313" key="6">
    <source>
        <dbReference type="Proteomes" id="UP000468650"/>
    </source>
</evidence>
<dbReference type="RefSeq" id="WP_151666755.1">
    <property type="nucleotide sequence ID" value="NZ_WBVO01000002.1"/>
</dbReference>
<dbReference type="GO" id="GO:0009117">
    <property type="term" value="P:nucleotide metabolic process"/>
    <property type="evidence" value="ECO:0007669"/>
    <property type="project" value="TreeGrafter"/>
</dbReference>
<evidence type="ECO:0000256" key="1">
    <source>
        <dbReference type="PIRSR" id="PIRSR601310-1"/>
    </source>
</evidence>
<feature type="active site" description="Tele-AMP-histidine intermediate" evidence="1">
    <location>
        <position position="93"/>
    </location>
</feature>
<dbReference type="AlphaFoldDB" id="A0A6N6RJW2"/>
<comment type="caution">
    <text evidence="5">The sequence shown here is derived from an EMBL/GenBank/DDBJ whole genome shotgun (WGS) entry which is preliminary data.</text>
</comment>
<dbReference type="PROSITE" id="PS51084">
    <property type="entry name" value="HIT_2"/>
    <property type="match status" value="1"/>
</dbReference>
<dbReference type="GO" id="GO:0003824">
    <property type="term" value="F:catalytic activity"/>
    <property type="evidence" value="ECO:0007669"/>
    <property type="project" value="InterPro"/>
</dbReference>
<feature type="short sequence motif" description="Histidine triad motif" evidence="2 3">
    <location>
        <begin position="91"/>
        <end position="95"/>
    </location>
</feature>
<evidence type="ECO:0000256" key="3">
    <source>
        <dbReference type="PROSITE-ProRule" id="PRU00464"/>
    </source>
</evidence>
<keyword evidence="6" id="KW-1185">Reference proteome</keyword>
<protein>
    <submittedName>
        <fullName evidence="5">HIT domain-containing protein</fullName>
    </submittedName>
</protein>
<dbReference type="PRINTS" id="PR00332">
    <property type="entry name" value="HISTRIAD"/>
</dbReference>
<dbReference type="PANTHER" id="PTHR46648">
    <property type="entry name" value="HIT FAMILY PROTEIN 1"/>
    <property type="match status" value="1"/>
</dbReference>
<dbReference type="InterPro" id="IPR036265">
    <property type="entry name" value="HIT-like_sf"/>
</dbReference>
<feature type="domain" description="HIT" evidence="4">
    <location>
        <begin position="4"/>
        <end position="107"/>
    </location>
</feature>
<dbReference type="Pfam" id="PF01230">
    <property type="entry name" value="HIT"/>
    <property type="match status" value="1"/>
</dbReference>